<proteinExistence type="predicted"/>
<name>A0ABV7XK34_9GAMM</name>
<comment type="caution">
    <text evidence="1">The sequence shown here is derived from an EMBL/GenBank/DDBJ whole genome shotgun (WGS) entry which is preliminary data.</text>
</comment>
<protein>
    <submittedName>
        <fullName evidence="1">Benenodin family lasso peptide</fullName>
    </submittedName>
</protein>
<evidence type="ECO:0000313" key="2">
    <source>
        <dbReference type="Proteomes" id="UP001595705"/>
    </source>
</evidence>
<keyword evidence="2" id="KW-1185">Reference proteome</keyword>
<dbReference type="InterPro" id="IPR049805">
    <property type="entry name" value="Lasso_benenodin"/>
</dbReference>
<evidence type="ECO:0000313" key="1">
    <source>
        <dbReference type="EMBL" id="MFC3716521.1"/>
    </source>
</evidence>
<dbReference type="EMBL" id="JBHRYA010000007">
    <property type="protein sequence ID" value="MFC3716521.1"/>
    <property type="molecule type" value="Genomic_DNA"/>
</dbReference>
<reference evidence="2" key="1">
    <citation type="journal article" date="2019" name="Int. J. Syst. Evol. Microbiol.">
        <title>The Global Catalogue of Microorganisms (GCM) 10K type strain sequencing project: providing services to taxonomists for standard genome sequencing and annotation.</title>
        <authorList>
            <consortium name="The Broad Institute Genomics Platform"/>
            <consortium name="The Broad Institute Genome Sequencing Center for Infectious Disease"/>
            <person name="Wu L."/>
            <person name="Ma J."/>
        </authorList>
    </citation>
    <scope>NUCLEOTIDE SEQUENCE [LARGE SCALE GENOMIC DNA]</scope>
    <source>
        <strain evidence="2">KCTC 42441</strain>
    </source>
</reference>
<organism evidence="1 2">
    <name type="scientific">Luteimonas soli</name>
    <dbReference type="NCBI Taxonomy" id="1648966"/>
    <lineage>
        <taxon>Bacteria</taxon>
        <taxon>Pseudomonadati</taxon>
        <taxon>Pseudomonadota</taxon>
        <taxon>Gammaproteobacteria</taxon>
        <taxon>Lysobacterales</taxon>
        <taxon>Lysobacteraceae</taxon>
        <taxon>Luteimonas</taxon>
    </lineage>
</organism>
<dbReference type="RefSeq" id="WP_386743744.1">
    <property type="nucleotide sequence ID" value="NZ_JBHRYA010000007.1"/>
</dbReference>
<gene>
    <name evidence="1" type="ORF">ACFONC_10180</name>
</gene>
<sequence length="46" mass="4787">MDTNESTRNDGADNLIKLGAASIETKGPAGIHEFVGTLMVPGISEE</sequence>
<dbReference type="Pfam" id="PF24178">
    <property type="entry name" value="Subterisin"/>
    <property type="match status" value="1"/>
</dbReference>
<accession>A0ABV7XK34</accession>
<dbReference type="NCBIfam" id="NF033522">
    <property type="entry name" value="lasso_benenodin"/>
    <property type="match status" value="1"/>
</dbReference>
<dbReference type="Proteomes" id="UP001595705">
    <property type="component" value="Unassembled WGS sequence"/>
</dbReference>